<sequence>MILKITLEIDLSKLNPQDAVPLSASCHKSDPAQTSPSTEPAPVPQSTESTHNLAQSGVEHSSTDQEKGTQKENSAVKENYPGEATPADAQLWYQLGGSEMQESIGASDSPFIDTHINHKPGPAQTSPSTEPPPVLQITESTHNLAQSGVEHSSTEQEKGTKKENSAVKENYRGEATPADAQFWYQLGGSEMQESIGASDSPFIETHINPRFHFTGIPETQINQFNKRQHDQNREAEGSSKRRHH</sequence>
<gene>
    <name evidence="2" type="ORF">MELLADRAFT_104464</name>
</gene>
<accession>F4RES5</accession>
<dbReference type="RefSeq" id="XP_007407588.1">
    <property type="nucleotide sequence ID" value="XM_007407526.1"/>
</dbReference>
<feature type="compositionally biased region" description="Basic and acidic residues" evidence="1">
    <location>
        <begin position="227"/>
        <end position="244"/>
    </location>
</feature>
<dbReference type="VEuPathDB" id="FungiDB:MELLADRAFT_104464"/>
<feature type="compositionally biased region" description="Polar residues" evidence="1">
    <location>
        <begin position="137"/>
        <end position="151"/>
    </location>
</feature>
<evidence type="ECO:0000313" key="3">
    <source>
        <dbReference type="Proteomes" id="UP000001072"/>
    </source>
</evidence>
<feature type="compositionally biased region" description="Basic and acidic residues" evidence="1">
    <location>
        <begin position="61"/>
        <end position="70"/>
    </location>
</feature>
<evidence type="ECO:0000313" key="2">
    <source>
        <dbReference type="EMBL" id="EGG09228.1"/>
    </source>
</evidence>
<dbReference type="EMBL" id="GL883098">
    <property type="protein sequence ID" value="EGG09228.1"/>
    <property type="molecule type" value="Genomic_DNA"/>
</dbReference>
<organism evidence="3">
    <name type="scientific">Melampsora larici-populina (strain 98AG31 / pathotype 3-4-7)</name>
    <name type="common">Poplar leaf rust fungus</name>
    <dbReference type="NCBI Taxonomy" id="747676"/>
    <lineage>
        <taxon>Eukaryota</taxon>
        <taxon>Fungi</taxon>
        <taxon>Dikarya</taxon>
        <taxon>Basidiomycota</taxon>
        <taxon>Pucciniomycotina</taxon>
        <taxon>Pucciniomycetes</taxon>
        <taxon>Pucciniales</taxon>
        <taxon>Melampsoraceae</taxon>
        <taxon>Melampsora</taxon>
    </lineage>
</organism>
<evidence type="ECO:0000256" key="1">
    <source>
        <dbReference type="SAM" id="MobiDB-lite"/>
    </source>
</evidence>
<dbReference type="InParanoid" id="F4RES5"/>
<feature type="compositionally biased region" description="Basic and acidic residues" evidence="1">
    <location>
        <begin position="152"/>
        <end position="172"/>
    </location>
</feature>
<keyword evidence="3" id="KW-1185">Reference proteome</keyword>
<reference evidence="3" key="1">
    <citation type="journal article" date="2011" name="Proc. Natl. Acad. Sci. U.S.A.">
        <title>Obligate biotrophy features unraveled by the genomic analysis of rust fungi.</title>
        <authorList>
            <person name="Duplessis S."/>
            <person name="Cuomo C.A."/>
            <person name="Lin Y.-C."/>
            <person name="Aerts A."/>
            <person name="Tisserant E."/>
            <person name="Veneault-Fourrey C."/>
            <person name="Joly D.L."/>
            <person name="Hacquard S."/>
            <person name="Amselem J."/>
            <person name="Cantarel B.L."/>
            <person name="Chiu R."/>
            <person name="Coutinho P.M."/>
            <person name="Feau N."/>
            <person name="Field M."/>
            <person name="Frey P."/>
            <person name="Gelhaye E."/>
            <person name="Goldberg J."/>
            <person name="Grabherr M.G."/>
            <person name="Kodira C.D."/>
            <person name="Kohler A."/>
            <person name="Kuees U."/>
            <person name="Lindquist E.A."/>
            <person name="Lucas S.M."/>
            <person name="Mago R."/>
            <person name="Mauceli E."/>
            <person name="Morin E."/>
            <person name="Murat C."/>
            <person name="Pangilinan J.L."/>
            <person name="Park R."/>
            <person name="Pearson M."/>
            <person name="Quesneville H."/>
            <person name="Rouhier N."/>
            <person name="Sakthikumar S."/>
            <person name="Salamov A.A."/>
            <person name="Schmutz J."/>
            <person name="Selles B."/>
            <person name="Shapiro H."/>
            <person name="Tanguay P."/>
            <person name="Tuskan G.A."/>
            <person name="Henrissat B."/>
            <person name="Van de Peer Y."/>
            <person name="Rouze P."/>
            <person name="Ellis J.G."/>
            <person name="Dodds P.N."/>
            <person name="Schein J.E."/>
            <person name="Zhong S."/>
            <person name="Hamelin R.C."/>
            <person name="Grigoriev I.V."/>
            <person name="Szabo L.J."/>
            <person name="Martin F."/>
        </authorList>
    </citation>
    <scope>NUCLEOTIDE SEQUENCE [LARGE SCALE GENOMIC DNA]</scope>
    <source>
        <strain evidence="3">98AG31 / pathotype 3-4-7</strain>
    </source>
</reference>
<proteinExistence type="predicted"/>
<feature type="region of interest" description="Disordered" evidence="1">
    <location>
        <begin position="213"/>
        <end position="244"/>
    </location>
</feature>
<feature type="region of interest" description="Disordered" evidence="1">
    <location>
        <begin position="13"/>
        <end position="175"/>
    </location>
</feature>
<dbReference type="AlphaFoldDB" id="F4RES5"/>
<dbReference type="HOGENOM" id="CLU_1138201_0_0_1"/>
<dbReference type="OrthoDB" id="10389606at2759"/>
<dbReference type="KEGG" id="mlr:MELLADRAFT_104464"/>
<dbReference type="GeneID" id="18922275"/>
<feature type="compositionally biased region" description="Polar residues" evidence="1">
    <location>
        <begin position="31"/>
        <end position="60"/>
    </location>
</feature>
<protein>
    <submittedName>
        <fullName evidence="2">Uncharacterized protein</fullName>
    </submittedName>
</protein>
<name>F4RES5_MELLP</name>
<dbReference type="Proteomes" id="UP000001072">
    <property type="component" value="Unassembled WGS sequence"/>
</dbReference>